<dbReference type="PANTHER" id="PTHR11905:SF159">
    <property type="entry name" value="ADAM METALLOPROTEASE"/>
    <property type="match status" value="1"/>
</dbReference>
<evidence type="ECO:0000259" key="4">
    <source>
        <dbReference type="PROSITE" id="PS50215"/>
    </source>
</evidence>
<dbReference type="InterPro" id="IPR001590">
    <property type="entry name" value="Peptidase_M12B"/>
</dbReference>
<comment type="caution">
    <text evidence="2">Lacks conserved residue(s) required for the propagation of feature annotation.</text>
</comment>
<proteinExistence type="predicted"/>
<evidence type="ECO:0000256" key="2">
    <source>
        <dbReference type="PROSITE-ProRule" id="PRU00276"/>
    </source>
</evidence>
<feature type="active site" evidence="2">
    <location>
        <position position="313"/>
    </location>
</feature>
<evidence type="ECO:0000256" key="3">
    <source>
        <dbReference type="SAM" id="SignalP"/>
    </source>
</evidence>
<dbReference type="SUPFAM" id="SSF55486">
    <property type="entry name" value="Metalloproteases ('zincins'), catalytic domain"/>
    <property type="match status" value="1"/>
</dbReference>
<feature type="signal peptide" evidence="3">
    <location>
        <begin position="1"/>
        <end position="17"/>
    </location>
</feature>
<keyword evidence="1" id="KW-0645">Protease</keyword>
<keyword evidence="6" id="KW-1185">Reference proteome</keyword>
<keyword evidence="1" id="KW-0378">Hydrolase</keyword>
<gene>
    <name evidence="5" type="ORF">ODALV1_LOCUS29811</name>
</gene>
<sequence>MKCVILTFVLVFTCTTGEDIRPAAEVKVVSQIDYDITSGSEKEYNLKLTKADASVLHPDIKVISVGKDNESGFPTFDSWTPSKKELQTVEDIYIDQDNLAAVRMNYDENGKRSMVGVVDGMKFEERNGAATLHANPPQNRTDYIDIGRKLTMSKQGGSVNAVVEVVLVLDKEFGDIFQHDRKRILDYFTVYFWDINLRYKTLPSNNVSFRITGILVISTPGGQPFIEEARASDGRAEFGRILERFSFWVYKQMGSLPKFDMAIAITNARLEWGGGLAYMRAACNVDNGSRRHWGTLVFNDGGNWQSMTVGAHEMGHTLGAPHDDDPNFPGGCQDRGYIMSGGNENLKWFFSTCSDRTIGEFVRSNEGSCLRRIDENGSPAISSDFSAVLPPSMEEQCKRRLNNPNAFMKEEDKGNCKTLKCWAPRAEGGWLIWSLGAELDNTACTGGRCFRGRCRKQGNLIRNVGDGRCMRATNPFHFMTPIEMAACPQPTRAGTPLDRFVVTDENIGKTLATPWNTPNASENGDKCIYTGYGEGGSMWTDRCDVQNSWHGWDFITVGNGEFMISHRNTKRCAKPNGGYIATHSNCDRNDPAMRWRLE</sequence>
<dbReference type="InterPro" id="IPR035992">
    <property type="entry name" value="Ricin_B-like_lectins"/>
</dbReference>
<keyword evidence="3" id="KW-0732">Signal</keyword>
<feature type="binding site" evidence="2">
    <location>
        <position position="322"/>
    </location>
    <ligand>
        <name>Zn(2+)</name>
        <dbReference type="ChEBI" id="CHEBI:29105"/>
        <note>catalytic</note>
    </ligand>
</feature>
<dbReference type="SUPFAM" id="SSF50370">
    <property type="entry name" value="Ricin B-like lectins"/>
    <property type="match status" value="1"/>
</dbReference>
<organism evidence="5 6">
    <name type="scientific">Orchesella dallaii</name>
    <dbReference type="NCBI Taxonomy" id="48710"/>
    <lineage>
        <taxon>Eukaryota</taxon>
        <taxon>Metazoa</taxon>
        <taxon>Ecdysozoa</taxon>
        <taxon>Arthropoda</taxon>
        <taxon>Hexapoda</taxon>
        <taxon>Collembola</taxon>
        <taxon>Entomobryomorpha</taxon>
        <taxon>Entomobryoidea</taxon>
        <taxon>Orchesellidae</taxon>
        <taxon>Orchesellinae</taxon>
        <taxon>Orchesella</taxon>
    </lineage>
</organism>
<evidence type="ECO:0000313" key="5">
    <source>
        <dbReference type="EMBL" id="CAL8143686.1"/>
    </source>
</evidence>
<dbReference type="PROSITE" id="PS50215">
    <property type="entry name" value="ADAM_MEPRO"/>
    <property type="match status" value="1"/>
</dbReference>
<dbReference type="EMBL" id="CAXLJM020000160">
    <property type="protein sequence ID" value="CAL8143686.1"/>
    <property type="molecule type" value="Genomic_DNA"/>
</dbReference>
<dbReference type="Pfam" id="PF13688">
    <property type="entry name" value="Reprolysin_5"/>
    <property type="match status" value="1"/>
</dbReference>
<evidence type="ECO:0000313" key="6">
    <source>
        <dbReference type="Proteomes" id="UP001642540"/>
    </source>
</evidence>
<dbReference type="PROSITE" id="PS50231">
    <property type="entry name" value="RICIN_B_LECTIN"/>
    <property type="match status" value="1"/>
</dbReference>
<accession>A0ABP1S4R7</accession>
<reference evidence="5 6" key="1">
    <citation type="submission" date="2024-08" db="EMBL/GenBank/DDBJ databases">
        <authorList>
            <person name="Cucini C."/>
            <person name="Frati F."/>
        </authorList>
    </citation>
    <scope>NUCLEOTIDE SEQUENCE [LARGE SCALE GENOMIC DNA]</scope>
</reference>
<keyword evidence="2" id="KW-0479">Metal-binding</keyword>
<name>A0ABP1S4R7_9HEXA</name>
<dbReference type="Gene3D" id="3.40.1620.60">
    <property type="match status" value="1"/>
</dbReference>
<dbReference type="PANTHER" id="PTHR11905">
    <property type="entry name" value="ADAM A DISINTEGRIN AND METALLOPROTEASE DOMAIN"/>
    <property type="match status" value="1"/>
</dbReference>
<dbReference type="Gene3D" id="3.40.390.10">
    <property type="entry name" value="Collagenase (Catalytic Domain)"/>
    <property type="match status" value="1"/>
</dbReference>
<evidence type="ECO:0000256" key="1">
    <source>
        <dbReference type="ARBA" id="ARBA00023049"/>
    </source>
</evidence>
<protein>
    <recommendedName>
        <fullName evidence="4">Peptidase M12B domain-containing protein</fullName>
    </recommendedName>
</protein>
<dbReference type="InterPro" id="IPR024079">
    <property type="entry name" value="MetalloPept_cat_dom_sf"/>
</dbReference>
<dbReference type="Proteomes" id="UP001642540">
    <property type="component" value="Unassembled WGS sequence"/>
</dbReference>
<feature type="chain" id="PRO_5045398275" description="Peptidase M12B domain-containing protein" evidence="3">
    <location>
        <begin position="18"/>
        <end position="598"/>
    </location>
</feature>
<feature type="binding site" evidence="2">
    <location>
        <position position="316"/>
    </location>
    <ligand>
        <name>Zn(2+)</name>
        <dbReference type="ChEBI" id="CHEBI:29105"/>
        <note>catalytic</note>
    </ligand>
</feature>
<feature type="domain" description="Peptidase M12B" evidence="4">
    <location>
        <begin position="161"/>
        <end position="374"/>
    </location>
</feature>
<comment type="caution">
    <text evidence="5">The sequence shown here is derived from an EMBL/GenBank/DDBJ whole genome shotgun (WGS) entry which is preliminary data.</text>
</comment>
<dbReference type="Gene3D" id="2.80.10.50">
    <property type="match status" value="1"/>
</dbReference>
<keyword evidence="2" id="KW-0862">Zinc</keyword>
<feature type="binding site" evidence="2">
    <location>
        <position position="312"/>
    </location>
    <ligand>
        <name>Zn(2+)</name>
        <dbReference type="ChEBI" id="CHEBI:29105"/>
        <note>catalytic</note>
    </ligand>
</feature>
<keyword evidence="1" id="KW-0482">Metalloprotease</keyword>